<reference evidence="1 2" key="1">
    <citation type="journal article" date="2022" name="DNA Res.">
        <title>Chromosomal-level genome assembly of the orchid tree Bauhinia variegata (Leguminosae; Cercidoideae) supports the allotetraploid origin hypothesis of Bauhinia.</title>
        <authorList>
            <person name="Zhong Y."/>
            <person name="Chen Y."/>
            <person name="Zheng D."/>
            <person name="Pang J."/>
            <person name="Liu Y."/>
            <person name="Luo S."/>
            <person name="Meng S."/>
            <person name="Qian L."/>
            <person name="Wei D."/>
            <person name="Dai S."/>
            <person name="Zhou R."/>
        </authorList>
    </citation>
    <scope>NUCLEOTIDE SEQUENCE [LARGE SCALE GENOMIC DNA]</scope>
    <source>
        <strain evidence="1">BV-YZ2020</strain>
    </source>
</reference>
<sequence>MKGILVVLSISIAAIYIASIETGMAFANDSTAPTPAPERIAESPTQDFSPSESEAESPAPDYSPEDGPADSLAPDYSPAADSAESPAPDSSLPGYYDVTYYGALADGNRESSSGPASFQKC</sequence>
<evidence type="ECO:0000313" key="2">
    <source>
        <dbReference type="Proteomes" id="UP000828941"/>
    </source>
</evidence>
<name>A0ACB9PBH2_BAUVA</name>
<gene>
    <name evidence="1" type="ORF">L6164_012506</name>
</gene>
<accession>A0ACB9PBH2</accession>
<protein>
    <submittedName>
        <fullName evidence="1">Uncharacterized protein</fullName>
    </submittedName>
</protein>
<evidence type="ECO:0000313" key="1">
    <source>
        <dbReference type="EMBL" id="KAI4345377.1"/>
    </source>
</evidence>
<keyword evidence="2" id="KW-1185">Reference proteome</keyword>
<comment type="caution">
    <text evidence="1">The sequence shown here is derived from an EMBL/GenBank/DDBJ whole genome shotgun (WGS) entry which is preliminary data.</text>
</comment>
<dbReference type="Proteomes" id="UP000828941">
    <property type="component" value="Chromosome 5"/>
</dbReference>
<organism evidence="1 2">
    <name type="scientific">Bauhinia variegata</name>
    <name type="common">Purple orchid tree</name>
    <name type="synonym">Phanera variegata</name>
    <dbReference type="NCBI Taxonomy" id="167791"/>
    <lineage>
        <taxon>Eukaryota</taxon>
        <taxon>Viridiplantae</taxon>
        <taxon>Streptophyta</taxon>
        <taxon>Embryophyta</taxon>
        <taxon>Tracheophyta</taxon>
        <taxon>Spermatophyta</taxon>
        <taxon>Magnoliopsida</taxon>
        <taxon>eudicotyledons</taxon>
        <taxon>Gunneridae</taxon>
        <taxon>Pentapetalae</taxon>
        <taxon>rosids</taxon>
        <taxon>fabids</taxon>
        <taxon>Fabales</taxon>
        <taxon>Fabaceae</taxon>
        <taxon>Cercidoideae</taxon>
        <taxon>Cercideae</taxon>
        <taxon>Bauhiniinae</taxon>
        <taxon>Bauhinia</taxon>
    </lineage>
</organism>
<dbReference type="EMBL" id="CM039430">
    <property type="protein sequence ID" value="KAI4345377.1"/>
    <property type="molecule type" value="Genomic_DNA"/>
</dbReference>
<proteinExistence type="predicted"/>